<comment type="subcellular location">
    <subcellularLocation>
        <location evidence="1">Cytoplasm</location>
    </subcellularLocation>
</comment>
<evidence type="ECO:0000259" key="9">
    <source>
        <dbReference type="PROSITE" id="PS50110"/>
    </source>
</evidence>
<keyword evidence="6" id="KW-0238">DNA-binding</keyword>
<dbReference type="CDD" id="cd19925">
    <property type="entry name" value="REC_citrate_TCS"/>
    <property type="match status" value="1"/>
</dbReference>
<keyword evidence="4" id="KW-0902">Two-component regulatory system</keyword>
<keyword evidence="2" id="KW-0963">Cytoplasm</keyword>
<keyword evidence="5" id="KW-0805">Transcription regulation</keyword>
<evidence type="ECO:0000256" key="1">
    <source>
        <dbReference type="ARBA" id="ARBA00004496"/>
    </source>
</evidence>
<evidence type="ECO:0000256" key="4">
    <source>
        <dbReference type="ARBA" id="ARBA00023012"/>
    </source>
</evidence>
<keyword evidence="8" id="KW-0804">Transcription</keyword>
<reference evidence="10" key="1">
    <citation type="submission" date="2018-05" db="EMBL/GenBank/DDBJ databases">
        <authorList>
            <person name="Lanie J.A."/>
            <person name="Ng W.-L."/>
            <person name="Kazmierczak K.M."/>
            <person name="Andrzejewski T.M."/>
            <person name="Davidsen T.M."/>
            <person name="Wayne K.J."/>
            <person name="Tettelin H."/>
            <person name="Glass J.I."/>
            <person name="Rusch D."/>
            <person name="Podicherti R."/>
            <person name="Tsui H.-C.T."/>
            <person name="Winkler M.E."/>
        </authorList>
    </citation>
    <scope>NUCLEOTIDE SEQUENCE</scope>
</reference>
<evidence type="ECO:0000256" key="5">
    <source>
        <dbReference type="ARBA" id="ARBA00023015"/>
    </source>
</evidence>
<evidence type="ECO:0000256" key="6">
    <source>
        <dbReference type="ARBA" id="ARBA00023125"/>
    </source>
</evidence>
<dbReference type="SUPFAM" id="SSF52172">
    <property type="entry name" value="CheY-like"/>
    <property type="match status" value="1"/>
</dbReference>
<proteinExistence type="predicted"/>
<dbReference type="SMART" id="SM00448">
    <property type="entry name" value="REC"/>
    <property type="match status" value="1"/>
</dbReference>
<evidence type="ECO:0000313" key="10">
    <source>
        <dbReference type="EMBL" id="SVA95649.1"/>
    </source>
</evidence>
<dbReference type="GO" id="GO:0000156">
    <property type="term" value="F:phosphorelay response regulator activity"/>
    <property type="evidence" value="ECO:0007669"/>
    <property type="project" value="TreeGrafter"/>
</dbReference>
<dbReference type="InterPro" id="IPR051271">
    <property type="entry name" value="2C-system_Tx_regulators"/>
</dbReference>
<evidence type="ECO:0000256" key="8">
    <source>
        <dbReference type="ARBA" id="ARBA00023163"/>
    </source>
</evidence>
<feature type="domain" description="Response regulatory" evidence="9">
    <location>
        <begin position="4"/>
        <end position="120"/>
    </location>
</feature>
<dbReference type="InterPro" id="IPR048714">
    <property type="entry name" value="DpiA-like_HTH"/>
</dbReference>
<organism evidence="10">
    <name type="scientific">marine metagenome</name>
    <dbReference type="NCBI Taxonomy" id="408172"/>
    <lineage>
        <taxon>unclassified sequences</taxon>
        <taxon>metagenomes</taxon>
        <taxon>ecological metagenomes</taxon>
    </lineage>
</organism>
<evidence type="ECO:0000256" key="2">
    <source>
        <dbReference type="ARBA" id="ARBA00022490"/>
    </source>
</evidence>
<keyword evidence="7" id="KW-0010">Activator</keyword>
<protein>
    <recommendedName>
        <fullName evidence="9">Response regulatory domain-containing protein</fullName>
    </recommendedName>
</protein>
<dbReference type="Pfam" id="PF00072">
    <property type="entry name" value="Response_reg"/>
    <property type="match status" value="1"/>
</dbReference>
<dbReference type="PANTHER" id="PTHR45526">
    <property type="entry name" value="TRANSCRIPTIONAL REGULATORY PROTEIN DPIA"/>
    <property type="match status" value="1"/>
</dbReference>
<accession>A0A382A2N1</accession>
<dbReference type="PROSITE" id="PS50110">
    <property type="entry name" value="RESPONSE_REGULATORY"/>
    <property type="match status" value="1"/>
</dbReference>
<dbReference type="EMBL" id="UINC01023622">
    <property type="protein sequence ID" value="SVA95649.1"/>
    <property type="molecule type" value="Genomic_DNA"/>
</dbReference>
<dbReference type="AlphaFoldDB" id="A0A382A2N1"/>
<evidence type="ECO:0000256" key="3">
    <source>
        <dbReference type="ARBA" id="ARBA00022553"/>
    </source>
</evidence>
<keyword evidence="3" id="KW-0597">Phosphoprotein</keyword>
<dbReference type="GO" id="GO:0005737">
    <property type="term" value="C:cytoplasm"/>
    <property type="evidence" value="ECO:0007669"/>
    <property type="project" value="UniProtKB-SubCell"/>
</dbReference>
<dbReference type="Pfam" id="PF20714">
    <property type="entry name" value="HTH_64"/>
    <property type="match status" value="1"/>
</dbReference>
<dbReference type="GO" id="GO:0003700">
    <property type="term" value="F:DNA-binding transcription factor activity"/>
    <property type="evidence" value="ECO:0007669"/>
    <property type="project" value="InterPro"/>
</dbReference>
<dbReference type="InterPro" id="IPR011006">
    <property type="entry name" value="CheY-like_superfamily"/>
</dbReference>
<sequence length="229" mass="26140">MTLRVLIIDDDIRIAEIHRRYVEKTQGFEVVGIANNLEDAQSQLDVLEPDLLLLDIFFPEGNGLEFLKKARMHNQQVDVIPITAAKEVHLFNEALHGGVFDYILKPVVFTRFQATLERYKQTKNQLSNIDQLNQSEVDIALQTVRSGDLREFPELPKGIDRLTLEKVQHVFSSLQGSGLTSEEVASQIGASRTTVRRYLEYLVSQIILDVDVSYGGVGRPERRYFRKQP</sequence>
<dbReference type="Gene3D" id="3.40.50.2300">
    <property type="match status" value="1"/>
</dbReference>
<evidence type="ECO:0000256" key="7">
    <source>
        <dbReference type="ARBA" id="ARBA00023159"/>
    </source>
</evidence>
<name>A0A382A2N1_9ZZZZ</name>
<dbReference type="InterPro" id="IPR001789">
    <property type="entry name" value="Sig_transdc_resp-reg_receiver"/>
</dbReference>
<gene>
    <name evidence="10" type="ORF">METZ01_LOCUS148503</name>
</gene>
<dbReference type="GO" id="GO:0003677">
    <property type="term" value="F:DNA binding"/>
    <property type="evidence" value="ECO:0007669"/>
    <property type="project" value="UniProtKB-KW"/>
</dbReference>
<dbReference type="PANTHER" id="PTHR45526:SF1">
    <property type="entry name" value="TRANSCRIPTIONAL REGULATORY PROTEIN DCUR-RELATED"/>
    <property type="match status" value="1"/>
</dbReference>
<dbReference type="InterPro" id="IPR024187">
    <property type="entry name" value="Sig_transdc_resp-reg_cit/mal"/>
</dbReference>
<dbReference type="PIRSF" id="PIRSF006171">
    <property type="entry name" value="RR_citrat_malat"/>
    <property type="match status" value="1"/>
</dbReference>